<sequence>MQEIVAHLGIDQLSPSSVSRMAHDLDEQVHAFLL</sequence>
<accession>A0A8G1A2W4</accession>
<dbReference type="EMBL" id="CP037968">
    <property type="protein sequence ID" value="QYZ80359.1"/>
    <property type="molecule type" value="Genomic_DNA"/>
</dbReference>
<dbReference type="AlphaFoldDB" id="A0A8G1A2W4"/>
<organism evidence="1 2">
    <name type="scientific">Methanofollis formosanus</name>
    <dbReference type="NCBI Taxonomy" id="299308"/>
    <lineage>
        <taxon>Archaea</taxon>
        <taxon>Methanobacteriati</taxon>
        <taxon>Methanobacteriota</taxon>
        <taxon>Stenosarchaea group</taxon>
        <taxon>Methanomicrobia</taxon>
        <taxon>Methanomicrobiales</taxon>
        <taxon>Methanomicrobiaceae</taxon>
        <taxon>Methanofollis</taxon>
    </lineage>
</organism>
<dbReference type="KEGG" id="mfk:E2N92_01450"/>
<gene>
    <name evidence="1" type="ORF">E2N92_01450</name>
</gene>
<name>A0A8G1A2W4_9EURY</name>
<protein>
    <submittedName>
        <fullName evidence="1">Uncharacterized protein</fullName>
    </submittedName>
</protein>
<dbReference type="Proteomes" id="UP000826709">
    <property type="component" value="Chromosome"/>
</dbReference>
<evidence type="ECO:0000313" key="2">
    <source>
        <dbReference type="Proteomes" id="UP000826709"/>
    </source>
</evidence>
<reference evidence="1" key="2">
    <citation type="submission" date="2019-03" db="EMBL/GenBank/DDBJ databases">
        <authorList>
            <person name="Chen S.-C."/>
            <person name="Wu S.-Y."/>
            <person name="Lai M.-C."/>
        </authorList>
    </citation>
    <scope>NUCLEOTIDE SEQUENCE</scope>
    <source>
        <strain evidence="1">ML15</strain>
    </source>
</reference>
<keyword evidence="2" id="KW-1185">Reference proteome</keyword>
<proteinExistence type="predicted"/>
<reference evidence="1" key="1">
    <citation type="journal article" date="2005" name="Int. J. Syst. Evol. Microbiol.">
        <title>Methanofollis formosanus sp. nov., isolated from a fish pond.</title>
        <authorList>
            <person name="Wu S.Y."/>
            <person name="Chen S.C."/>
            <person name="Lai M.C."/>
        </authorList>
    </citation>
    <scope>NUCLEOTIDE SEQUENCE</scope>
    <source>
        <strain evidence="1">ML15</strain>
    </source>
</reference>
<evidence type="ECO:0000313" key="1">
    <source>
        <dbReference type="EMBL" id="QYZ80359.1"/>
    </source>
</evidence>